<keyword evidence="2" id="KW-1185">Reference proteome</keyword>
<dbReference type="PANTHER" id="PTHR35586">
    <property type="entry name" value="SLL1691 PROTEIN"/>
    <property type="match status" value="1"/>
</dbReference>
<accession>A0A073CAQ8</accession>
<dbReference type="Pfam" id="PF11103">
    <property type="entry name" value="DUF2887"/>
    <property type="match status" value="1"/>
</dbReference>
<evidence type="ECO:0000313" key="1">
    <source>
        <dbReference type="EMBL" id="KEI65196.1"/>
    </source>
</evidence>
<reference evidence="1 2" key="1">
    <citation type="journal article" date="2014" name="Appl. Environ. Microbiol.">
        <title>Elucidation of insertion elements encoded on plasmids and in vitro construction of shuttle vectors from the toxic cyanobacterium Planktothrix.</title>
        <authorList>
            <person name="Christiansen G."/>
            <person name="Goesmann A."/>
            <person name="Kurmayer R."/>
        </authorList>
    </citation>
    <scope>NUCLEOTIDE SEQUENCE [LARGE SCALE GENOMIC DNA]</scope>
    <source>
        <strain evidence="1 2">NIVA-CYA 126/8</strain>
        <plasmid evidence="1">pPA50</plasmid>
    </source>
</reference>
<dbReference type="PATRIC" id="fig|388467.6.peg.4796"/>
<keyword evidence="1" id="KW-0614">Plasmid</keyword>
<dbReference type="EMBL" id="CM002807">
    <property type="protein sequence ID" value="KEI65196.1"/>
    <property type="molecule type" value="Genomic_DNA"/>
</dbReference>
<dbReference type="InterPro" id="IPR010106">
    <property type="entry name" value="RpnA"/>
</dbReference>
<organism evidence="1 2">
    <name type="scientific">Planktothrix agardhii (strain NIVA-CYA 126/8)</name>
    <dbReference type="NCBI Taxonomy" id="388467"/>
    <lineage>
        <taxon>Bacteria</taxon>
        <taxon>Bacillati</taxon>
        <taxon>Cyanobacteriota</taxon>
        <taxon>Cyanophyceae</taxon>
        <taxon>Oscillatoriophycideae</taxon>
        <taxon>Oscillatoriales</taxon>
        <taxon>Microcoleaceae</taxon>
        <taxon>Planktothrix</taxon>
    </lineage>
</organism>
<sequence length="253" mass="30030">MKTDIIFYELIKELPQIFFELIGKPTTNPNTYEFTAPELKQQAFRLDGLFSPLPGFEEEPLYFVELQTYKDEEFYERLFGEIFLYFRQTRPPQREWYGIVIYDRRTHEVLPHPRYENLIEKHIHRFYLNELEINPQESPWLGIAKLLVETPSKTTPLAQKLISEVKLLPDEILRQKVIEFIQAIVVYKFPNLSLEEIQTMLDVSEFKNTRFYQSILKQTKLELVPTLLARGLSIQEVAETLEIQVEDVRQAAK</sequence>
<proteinExistence type="predicted"/>
<evidence type="ECO:0000313" key="2">
    <source>
        <dbReference type="Proteomes" id="UP000027395"/>
    </source>
</evidence>
<gene>
    <name evidence="1" type="ORF">A19Y_7043</name>
</gene>
<protein>
    <recommendedName>
        <fullName evidence="3">Transposase (putative) YhgA-like domain-containing protein</fullName>
    </recommendedName>
</protein>
<dbReference type="RefSeq" id="WP_042158610.1">
    <property type="nucleotide sequence ID" value="NZ_CM002807.1"/>
</dbReference>
<dbReference type="PANTHER" id="PTHR35586:SF2">
    <property type="entry name" value="SLL1542 PROTEIN"/>
    <property type="match status" value="1"/>
</dbReference>
<geneLocation type="plasmid" evidence="1 2">
    <name>pPA50</name>
</geneLocation>
<name>A0A073CAQ8_PLAA1</name>
<dbReference type="AlphaFoldDB" id="A0A073CAQ8"/>
<dbReference type="NCBIfam" id="TIGR01784">
    <property type="entry name" value="T_den_put_tspse"/>
    <property type="match status" value="1"/>
</dbReference>
<dbReference type="HOGENOM" id="CLU_069065_0_0_3"/>
<evidence type="ECO:0008006" key="3">
    <source>
        <dbReference type="Google" id="ProtNLM"/>
    </source>
</evidence>
<dbReference type="InterPro" id="IPR022573">
    <property type="entry name" value="DUF2887"/>
</dbReference>
<dbReference type="Proteomes" id="UP000027395">
    <property type="component" value="Plasmid pPA50"/>
</dbReference>